<sequence>MIKQLSMIRFHPLFWVMAGAAVFTGFFYDIMLLFLIIFLHELGHAFAALHFKWRIKKIVLLPFGGMMETEEHGNRPIFEEIIVAAAGPAVHVPLISLSFLLLHTPFWTTADHTMFVYYNITLLCFNLLPVWPLDGGKLMFCLYMSIFPYYWAQKKMWWTSCLVLGGLTVLLFFYYPLHLQGWLLLLFFIIIHYTEWKQQPYSFFRFLMAKNTLDHHVHHTRFTDKKISWHARPVDAAKYIGKNKVTSFFIIENGQTLPESYILEAIVKKRRGLIKFIDLLSE</sequence>
<keyword evidence="5 12" id="KW-0812">Transmembrane</keyword>
<keyword evidence="7" id="KW-0378">Hydrolase</keyword>
<feature type="transmembrane region" description="Helical" evidence="12">
    <location>
        <begin position="81"/>
        <end position="102"/>
    </location>
</feature>
<evidence type="ECO:0000256" key="10">
    <source>
        <dbReference type="ARBA" id="ARBA00023049"/>
    </source>
</evidence>
<accession>A0A3R9P6I2</accession>
<evidence type="ECO:0000256" key="4">
    <source>
        <dbReference type="ARBA" id="ARBA00022670"/>
    </source>
</evidence>
<dbReference type="PANTHER" id="PTHR39188:SF3">
    <property type="entry name" value="STAGE IV SPORULATION PROTEIN FB"/>
    <property type="match status" value="1"/>
</dbReference>
<proteinExistence type="inferred from homology"/>
<evidence type="ECO:0000256" key="2">
    <source>
        <dbReference type="ARBA" id="ARBA00004141"/>
    </source>
</evidence>
<evidence type="ECO:0000259" key="13">
    <source>
        <dbReference type="Pfam" id="PF02163"/>
    </source>
</evidence>
<dbReference type="OrthoDB" id="166377at2"/>
<dbReference type="EMBL" id="RBVX01000016">
    <property type="protein sequence ID" value="RSL32284.1"/>
    <property type="molecule type" value="Genomic_DNA"/>
</dbReference>
<evidence type="ECO:0000256" key="8">
    <source>
        <dbReference type="ARBA" id="ARBA00022833"/>
    </source>
</evidence>
<keyword evidence="10" id="KW-0482">Metalloprotease</keyword>
<feature type="transmembrane region" description="Helical" evidence="12">
    <location>
        <begin position="157"/>
        <end position="175"/>
    </location>
</feature>
<feature type="transmembrane region" description="Helical" evidence="12">
    <location>
        <begin position="114"/>
        <end position="131"/>
    </location>
</feature>
<comment type="subcellular location">
    <subcellularLocation>
        <location evidence="2">Membrane</location>
        <topology evidence="2">Multi-pass membrane protein</topology>
    </subcellularLocation>
</comment>
<evidence type="ECO:0000313" key="15">
    <source>
        <dbReference type="Proteomes" id="UP000275076"/>
    </source>
</evidence>
<evidence type="ECO:0000256" key="5">
    <source>
        <dbReference type="ARBA" id="ARBA00022692"/>
    </source>
</evidence>
<dbReference type="InterPro" id="IPR008915">
    <property type="entry name" value="Peptidase_M50"/>
</dbReference>
<evidence type="ECO:0000256" key="11">
    <source>
        <dbReference type="ARBA" id="ARBA00023136"/>
    </source>
</evidence>
<dbReference type="AlphaFoldDB" id="A0A3R9P6I2"/>
<keyword evidence="4 14" id="KW-0645">Protease</keyword>
<evidence type="ECO:0000256" key="6">
    <source>
        <dbReference type="ARBA" id="ARBA00022723"/>
    </source>
</evidence>
<evidence type="ECO:0000313" key="14">
    <source>
        <dbReference type="EMBL" id="RSL32284.1"/>
    </source>
</evidence>
<feature type="transmembrane region" description="Helical" evidence="12">
    <location>
        <begin position="12"/>
        <end position="39"/>
    </location>
</feature>
<name>A0A3R9P6I2_9BACI</name>
<keyword evidence="11 12" id="KW-0472">Membrane</keyword>
<comment type="similarity">
    <text evidence="3">Belongs to the peptidase M50B family.</text>
</comment>
<evidence type="ECO:0000256" key="7">
    <source>
        <dbReference type="ARBA" id="ARBA00022801"/>
    </source>
</evidence>
<comment type="caution">
    <text evidence="14">The sequence shown here is derived from an EMBL/GenBank/DDBJ whole genome shotgun (WGS) entry which is preliminary data.</text>
</comment>
<keyword evidence="6" id="KW-0479">Metal-binding</keyword>
<dbReference type="Proteomes" id="UP000275076">
    <property type="component" value="Unassembled WGS sequence"/>
</dbReference>
<feature type="domain" description="Peptidase M50" evidence="13">
    <location>
        <begin position="30"/>
        <end position="102"/>
    </location>
</feature>
<dbReference type="RefSeq" id="WP_125557083.1">
    <property type="nucleotide sequence ID" value="NZ_RBVX01000016.1"/>
</dbReference>
<dbReference type="GO" id="GO:0016020">
    <property type="term" value="C:membrane"/>
    <property type="evidence" value="ECO:0007669"/>
    <property type="project" value="UniProtKB-SubCell"/>
</dbReference>
<feature type="domain" description="Peptidase M50" evidence="13">
    <location>
        <begin position="114"/>
        <end position="147"/>
    </location>
</feature>
<protein>
    <submittedName>
        <fullName evidence="14">Protease</fullName>
    </submittedName>
</protein>
<evidence type="ECO:0000256" key="3">
    <source>
        <dbReference type="ARBA" id="ARBA00007931"/>
    </source>
</evidence>
<reference evidence="14 15" key="1">
    <citation type="submission" date="2018-10" db="EMBL/GenBank/DDBJ databases">
        <title>Draft genome sequence of Bacillus salarius IM0101, isolated from a hypersaline soil in Inner Mongolia, China.</title>
        <authorList>
            <person name="Yamprayoonswat W."/>
            <person name="Boonvisut S."/>
            <person name="Jumpathong W."/>
            <person name="Sittihan S."/>
            <person name="Ruangsuj P."/>
            <person name="Wanthongcharoen S."/>
            <person name="Thongpramul N."/>
            <person name="Pimmason S."/>
            <person name="Yu B."/>
            <person name="Yasawong M."/>
        </authorList>
    </citation>
    <scope>NUCLEOTIDE SEQUENCE [LARGE SCALE GENOMIC DNA]</scope>
    <source>
        <strain evidence="14 15">IM0101</strain>
    </source>
</reference>
<dbReference type="GO" id="GO:0006508">
    <property type="term" value="P:proteolysis"/>
    <property type="evidence" value="ECO:0007669"/>
    <property type="project" value="UniProtKB-KW"/>
</dbReference>
<gene>
    <name evidence="14" type="ORF">D7Z54_16670</name>
</gene>
<dbReference type="GO" id="GO:0046872">
    <property type="term" value="F:metal ion binding"/>
    <property type="evidence" value="ECO:0007669"/>
    <property type="project" value="UniProtKB-KW"/>
</dbReference>
<keyword evidence="15" id="KW-1185">Reference proteome</keyword>
<evidence type="ECO:0000256" key="1">
    <source>
        <dbReference type="ARBA" id="ARBA00001947"/>
    </source>
</evidence>
<keyword evidence="9 12" id="KW-1133">Transmembrane helix</keyword>
<feature type="transmembrane region" description="Helical" evidence="12">
    <location>
        <begin position="181"/>
        <end position="196"/>
    </location>
</feature>
<dbReference type="PANTHER" id="PTHR39188">
    <property type="entry name" value="MEMBRANE-ASSOCIATED ZINC METALLOPROTEASE M50B"/>
    <property type="match status" value="1"/>
</dbReference>
<keyword evidence="8" id="KW-0862">Zinc</keyword>
<organism evidence="14 15">
    <name type="scientific">Salibacterium salarium</name>
    <dbReference type="NCBI Taxonomy" id="284579"/>
    <lineage>
        <taxon>Bacteria</taxon>
        <taxon>Bacillati</taxon>
        <taxon>Bacillota</taxon>
        <taxon>Bacilli</taxon>
        <taxon>Bacillales</taxon>
        <taxon>Bacillaceae</taxon>
    </lineage>
</organism>
<dbReference type="GO" id="GO:0008237">
    <property type="term" value="F:metallopeptidase activity"/>
    <property type="evidence" value="ECO:0007669"/>
    <property type="project" value="UniProtKB-KW"/>
</dbReference>
<comment type="cofactor">
    <cofactor evidence="1">
        <name>Zn(2+)</name>
        <dbReference type="ChEBI" id="CHEBI:29105"/>
    </cofactor>
</comment>
<evidence type="ECO:0000256" key="12">
    <source>
        <dbReference type="SAM" id="Phobius"/>
    </source>
</evidence>
<dbReference type="Pfam" id="PF02163">
    <property type="entry name" value="Peptidase_M50"/>
    <property type="match status" value="2"/>
</dbReference>
<evidence type="ECO:0000256" key="9">
    <source>
        <dbReference type="ARBA" id="ARBA00022989"/>
    </source>
</evidence>